<keyword evidence="4" id="KW-1185">Reference proteome</keyword>
<feature type="region of interest" description="Disordered" evidence="2">
    <location>
        <begin position="49"/>
        <end position="78"/>
    </location>
</feature>
<name>A0ABT9G943_LEPDI</name>
<evidence type="ECO:0000256" key="2">
    <source>
        <dbReference type="SAM" id="MobiDB-lite"/>
    </source>
</evidence>
<reference evidence="3 4" key="1">
    <citation type="submission" date="2023-08" db="EMBL/GenBank/DDBJ databases">
        <authorList>
            <person name="Roldan D.M."/>
            <person name="Menes R.J."/>
        </authorList>
    </citation>
    <scope>NUCLEOTIDE SEQUENCE [LARGE SCALE GENOMIC DNA]</scope>
    <source>
        <strain evidence="3 4">CCM 2812</strain>
    </source>
</reference>
<organism evidence="3 4">
    <name type="scientific">Leptothrix discophora</name>
    <dbReference type="NCBI Taxonomy" id="89"/>
    <lineage>
        <taxon>Bacteria</taxon>
        <taxon>Pseudomonadati</taxon>
        <taxon>Pseudomonadota</taxon>
        <taxon>Betaproteobacteria</taxon>
        <taxon>Burkholderiales</taxon>
        <taxon>Sphaerotilaceae</taxon>
        <taxon>Leptothrix</taxon>
    </lineage>
</organism>
<protein>
    <submittedName>
        <fullName evidence="3">Uncharacterized protein</fullName>
    </submittedName>
</protein>
<dbReference type="Proteomes" id="UP001235760">
    <property type="component" value="Unassembled WGS sequence"/>
</dbReference>
<keyword evidence="1" id="KW-0175">Coiled coil</keyword>
<gene>
    <name evidence="3" type="ORF">Q8X39_20345</name>
</gene>
<sequence>MRLDEIQPSNAAEQRVKRMKANAKVARDRAKQLKAQADVSAERLDMQKSRQKLRQLQRGGGHNVDPTLLVTPMSVERG</sequence>
<comment type="caution">
    <text evidence="3">The sequence shown here is derived from an EMBL/GenBank/DDBJ whole genome shotgun (WGS) entry which is preliminary data.</text>
</comment>
<evidence type="ECO:0000313" key="3">
    <source>
        <dbReference type="EMBL" id="MDP4302992.1"/>
    </source>
</evidence>
<evidence type="ECO:0000313" key="4">
    <source>
        <dbReference type="Proteomes" id="UP001235760"/>
    </source>
</evidence>
<dbReference type="RefSeq" id="WP_305751529.1">
    <property type="nucleotide sequence ID" value="NZ_JAUZEE010000020.1"/>
</dbReference>
<accession>A0ABT9G943</accession>
<feature type="coiled-coil region" evidence="1">
    <location>
        <begin position="9"/>
        <end position="36"/>
    </location>
</feature>
<proteinExistence type="predicted"/>
<evidence type="ECO:0000256" key="1">
    <source>
        <dbReference type="SAM" id="Coils"/>
    </source>
</evidence>
<dbReference type="EMBL" id="JAUZEE010000020">
    <property type="protein sequence ID" value="MDP4302992.1"/>
    <property type="molecule type" value="Genomic_DNA"/>
</dbReference>